<dbReference type="PANTHER" id="PTHR30618:SF0">
    <property type="entry name" value="PURINE-URACIL PERMEASE NCS1"/>
    <property type="match status" value="1"/>
</dbReference>
<gene>
    <name evidence="7" type="ORF">LTR78_001196</name>
</gene>
<feature type="transmembrane region" description="Helical" evidence="6">
    <location>
        <begin position="390"/>
        <end position="413"/>
    </location>
</feature>
<feature type="transmembrane region" description="Helical" evidence="6">
    <location>
        <begin position="242"/>
        <end position="263"/>
    </location>
</feature>
<organism evidence="7 8">
    <name type="scientific">Recurvomyces mirabilis</name>
    <dbReference type="NCBI Taxonomy" id="574656"/>
    <lineage>
        <taxon>Eukaryota</taxon>
        <taxon>Fungi</taxon>
        <taxon>Dikarya</taxon>
        <taxon>Ascomycota</taxon>
        <taxon>Pezizomycotina</taxon>
        <taxon>Dothideomycetes</taxon>
        <taxon>Dothideomycetidae</taxon>
        <taxon>Mycosphaerellales</taxon>
        <taxon>Teratosphaeriaceae</taxon>
        <taxon>Recurvomyces</taxon>
    </lineage>
</organism>
<keyword evidence="4 6" id="KW-1133">Transmembrane helix</keyword>
<dbReference type="GO" id="GO:0015205">
    <property type="term" value="F:nucleobase transmembrane transporter activity"/>
    <property type="evidence" value="ECO:0007669"/>
    <property type="project" value="TreeGrafter"/>
</dbReference>
<keyword evidence="3 6" id="KW-0812">Transmembrane</keyword>
<dbReference type="Proteomes" id="UP001274830">
    <property type="component" value="Unassembled WGS sequence"/>
</dbReference>
<keyword evidence="5 6" id="KW-0472">Membrane</keyword>
<feature type="transmembrane region" description="Helical" evidence="6">
    <location>
        <begin position="78"/>
        <end position="100"/>
    </location>
</feature>
<evidence type="ECO:0000256" key="3">
    <source>
        <dbReference type="ARBA" id="ARBA00022692"/>
    </source>
</evidence>
<dbReference type="AlphaFoldDB" id="A0AAE0WV50"/>
<feature type="transmembrane region" description="Helical" evidence="6">
    <location>
        <begin position="326"/>
        <end position="345"/>
    </location>
</feature>
<evidence type="ECO:0000256" key="1">
    <source>
        <dbReference type="ARBA" id="ARBA00004141"/>
    </source>
</evidence>
<comment type="similarity">
    <text evidence="2">Belongs to the purine-cytosine permease (2.A.39) family.</text>
</comment>
<dbReference type="InterPro" id="IPR045225">
    <property type="entry name" value="Uracil/uridine/allantoin_perm"/>
</dbReference>
<feature type="transmembrane region" description="Helical" evidence="6">
    <location>
        <begin position="202"/>
        <end position="222"/>
    </location>
</feature>
<reference evidence="7" key="1">
    <citation type="submission" date="2023-07" db="EMBL/GenBank/DDBJ databases">
        <title>Black Yeasts Isolated from many extreme environments.</title>
        <authorList>
            <person name="Coleine C."/>
            <person name="Stajich J.E."/>
            <person name="Selbmann L."/>
        </authorList>
    </citation>
    <scope>NUCLEOTIDE SEQUENCE</scope>
    <source>
        <strain evidence="7">CCFEE 5485</strain>
    </source>
</reference>
<accession>A0AAE0WV50</accession>
<keyword evidence="8" id="KW-1185">Reference proteome</keyword>
<evidence type="ECO:0008006" key="9">
    <source>
        <dbReference type="Google" id="ProtNLM"/>
    </source>
</evidence>
<dbReference type="InterPro" id="IPR001248">
    <property type="entry name" value="Pur-cyt_permease"/>
</dbReference>
<proteinExistence type="inferred from homology"/>
<feature type="transmembrane region" description="Helical" evidence="6">
    <location>
        <begin position="433"/>
        <end position="456"/>
    </location>
</feature>
<protein>
    <recommendedName>
        <fullName evidence="9">Allantoin permease</fullName>
    </recommendedName>
</protein>
<feature type="transmembrane region" description="Helical" evidence="6">
    <location>
        <begin position="177"/>
        <end position="195"/>
    </location>
</feature>
<dbReference type="EMBL" id="JAUTXT010000003">
    <property type="protein sequence ID" value="KAK3678743.1"/>
    <property type="molecule type" value="Genomic_DNA"/>
</dbReference>
<comment type="subcellular location">
    <subcellularLocation>
        <location evidence="1">Membrane</location>
        <topology evidence="1">Multi-pass membrane protein</topology>
    </subcellularLocation>
</comment>
<dbReference type="Gene3D" id="1.10.4160.10">
    <property type="entry name" value="Hydantoin permease"/>
    <property type="match status" value="1"/>
</dbReference>
<evidence type="ECO:0000256" key="2">
    <source>
        <dbReference type="ARBA" id="ARBA00008974"/>
    </source>
</evidence>
<evidence type="ECO:0000256" key="6">
    <source>
        <dbReference type="SAM" id="Phobius"/>
    </source>
</evidence>
<sequence>MDRFNAIRQRLILHPRPGSFTAEGDSARWSNKDLDPVPPEEKKWEWYHVGAFWVAEGFNVAQLETPSSAIALGLNPGLAITACFVGNMLVMIPTFSSAYVGSKFGLNFPVISRASFGMRGAYIAMVIRGVVCVIWMGVQSSVGGNAVRCMIQAIWPSFKYWHADALPASAAITAPDLLSFAVFWILQLPFMFLSVNALRWMLMIKVAVMPFFGVCLFTWALTASNGWGPLFSIPTKVSNGWTVGYVFCSTITAAISSNATFAVNMGDMTRYAHNRHHAWQMQFALPVVMTLTELLGTVMAASAQVVYGQILWNPLSVVLLWTNRPAQFFAGLLFCFANIMTNVVGNSVPFANDLMGMVPKYINLRRGQIICAILGFAICPWLIQAKAQRFLGFLNGYTVFLGPLIGLLVSDYWLVRKGQGYNVRALYQPGNSLYWYTAGFNWRAIAAMLVGIVPLVPGLAHSINSNLAVSRGAQAYYTMAWLDGLVLTAMSYYILFLISPWTLESNSIIDGRDDIEAVPVEMEDSEEKYTKQS</sequence>
<dbReference type="Pfam" id="PF02133">
    <property type="entry name" value="Transp_cyt_pur"/>
    <property type="match status" value="1"/>
</dbReference>
<evidence type="ECO:0000256" key="5">
    <source>
        <dbReference type="ARBA" id="ARBA00023136"/>
    </source>
</evidence>
<evidence type="ECO:0000256" key="4">
    <source>
        <dbReference type="ARBA" id="ARBA00022989"/>
    </source>
</evidence>
<feature type="transmembrane region" description="Helical" evidence="6">
    <location>
        <begin position="366"/>
        <end position="384"/>
    </location>
</feature>
<feature type="transmembrane region" description="Helical" evidence="6">
    <location>
        <begin position="283"/>
        <end position="306"/>
    </location>
</feature>
<dbReference type="PANTHER" id="PTHR30618">
    <property type="entry name" value="NCS1 FAMILY PURINE/PYRIMIDINE TRANSPORTER"/>
    <property type="match status" value="1"/>
</dbReference>
<evidence type="ECO:0000313" key="7">
    <source>
        <dbReference type="EMBL" id="KAK3678743.1"/>
    </source>
</evidence>
<feature type="transmembrane region" description="Helical" evidence="6">
    <location>
        <begin position="121"/>
        <end position="138"/>
    </location>
</feature>
<comment type="caution">
    <text evidence="7">The sequence shown here is derived from an EMBL/GenBank/DDBJ whole genome shotgun (WGS) entry which is preliminary data.</text>
</comment>
<evidence type="ECO:0000313" key="8">
    <source>
        <dbReference type="Proteomes" id="UP001274830"/>
    </source>
</evidence>
<name>A0AAE0WV50_9PEZI</name>
<feature type="transmembrane region" description="Helical" evidence="6">
    <location>
        <begin position="476"/>
        <end position="498"/>
    </location>
</feature>
<dbReference type="GO" id="GO:0005886">
    <property type="term" value="C:plasma membrane"/>
    <property type="evidence" value="ECO:0007669"/>
    <property type="project" value="TreeGrafter"/>
</dbReference>